<reference evidence="2 3" key="1">
    <citation type="journal article" date="2017" name="Front. Microbiol.">
        <title>Phaeobacter piscinae sp. nov., a species of the Roseobacter group and potential aquaculture probiont.</title>
        <authorList>
            <person name="Sonnenschein E.C."/>
            <person name="Phippen C.B.W."/>
            <person name="Nielsen K.F."/>
            <person name="Mateiu R.V."/>
            <person name="Melchiorsen J."/>
            <person name="Gram L."/>
            <person name="Overmann J."/>
            <person name="Freese H.M."/>
        </authorList>
    </citation>
    <scope>NUCLEOTIDE SEQUENCE [LARGE SCALE GENOMIC DNA]</scope>
    <source>
        <strain evidence="2 3">P13</strain>
    </source>
</reference>
<keyword evidence="1" id="KW-0732">Signal</keyword>
<dbReference type="Proteomes" id="UP000218606">
    <property type="component" value="Chromosome"/>
</dbReference>
<proteinExistence type="predicted"/>
<protein>
    <recommendedName>
        <fullName evidence="4">Secreted protein</fullName>
    </recommendedName>
</protein>
<dbReference type="AlphaFoldDB" id="A0AAN1GRE9"/>
<evidence type="ECO:0000256" key="1">
    <source>
        <dbReference type="SAM" id="SignalP"/>
    </source>
</evidence>
<dbReference type="EMBL" id="CP010767">
    <property type="protein sequence ID" value="ATG43813.1"/>
    <property type="molecule type" value="Genomic_DNA"/>
</dbReference>
<name>A0AAN1GRE9_9RHOB</name>
<dbReference type="RefSeq" id="WP_096871602.1">
    <property type="nucleotide sequence ID" value="NZ_CP010715.1"/>
</dbReference>
<evidence type="ECO:0008006" key="4">
    <source>
        <dbReference type="Google" id="ProtNLM"/>
    </source>
</evidence>
<feature type="chain" id="PRO_5042875222" description="Secreted protein" evidence="1">
    <location>
        <begin position="20"/>
        <end position="496"/>
    </location>
</feature>
<gene>
    <name evidence="2" type="ORF">PhaeoP13_01877</name>
</gene>
<sequence>MYKQLPLLMIFLGATMANAEEFCVIPVAGSEAKLPVEFEQPYRIAASPRIILGFDGMIVKAANRQELYEFSGSSLSLVEDDFPHVWGFAFDHGIHVGPDGEAFGFGSHPRVIFHLGSNASSWEPIEATQGYEHAFFDQGAGEVYWQATSSDPLKRIKASGASEEVDLPVFNGDQTVSVRTIAEINGALALTGPRGSTVRASSSLWFRPFAGEWTRTLIDLPEGHRLLPTFQYAQVEVGNGIIRIFPSNTAFAPLIFRFFEGELDFVNSLPAGTWEYHVAGQNWVGRIGLWSQSTKTGFDFWKETPETLPPHFLVLGPDKTEAQLIPGLTSQSDVAGETFFYHPRPITFSGETPVFVHADEGIVVLDGVSLSQMQVLSYEEIGDHPTVKSLGGLNIIQSEIGLFFLDDNLSLRRVANLPVKAPWPHEVRIDYVEPWQAYLVIDKRSGEIHVSKDIGRFTTIESDERITGLIGVLPEPTSVLVIGEDQLYAVKQDCDP</sequence>
<evidence type="ECO:0000313" key="2">
    <source>
        <dbReference type="EMBL" id="ATG43813.1"/>
    </source>
</evidence>
<accession>A0AAN1GRE9</accession>
<evidence type="ECO:0000313" key="3">
    <source>
        <dbReference type="Proteomes" id="UP000218606"/>
    </source>
</evidence>
<feature type="signal peptide" evidence="1">
    <location>
        <begin position="1"/>
        <end position="19"/>
    </location>
</feature>
<organism evidence="2 3">
    <name type="scientific">Phaeobacter piscinae</name>
    <dbReference type="NCBI Taxonomy" id="1580596"/>
    <lineage>
        <taxon>Bacteria</taxon>
        <taxon>Pseudomonadati</taxon>
        <taxon>Pseudomonadota</taxon>
        <taxon>Alphaproteobacteria</taxon>
        <taxon>Rhodobacterales</taxon>
        <taxon>Roseobacteraceae</taxon>
        <taxon>Phaeobacter</taxon>
    </lineage>
</organism>